<dbReference type="PANTHER" id="PTHR23155">
    <property type="entry name" value="DISEASE RESISTANCE PROTEIN RP"/>
    <property type="match status" value="1"/>
</dbReference>
<comment type="caution">
    <text evidence="9">The sequence shown here is derived from an EMBL/GenBank/DDBJ whole genome shotgun (WGS) entry which is preliminary data.</text>
</comment>
<evidence type="ECO:0000259" key="7">
    <source>
        <dbReference type="Pfam" id="PF00931"/>
    </source>
</evidence>
<dbReference type="InterPro" id="IPR027417">
    <property type="entry name" value="P-loop_NTPase"/>
</dbReference>
<evidence type="ECO:0000256" key="5">
    <source>
        <dbReference type="ARBA" id="ARBA00022821"/>
    </source>
</evidence>
<organism evidence="9">
    <name type="scientific">Sesamum latifolium</name>
    <dbReference type="NCBI Taxonomy" id="2727402"/>
    <lineage>
        <taxon>Eukaryota</taxon>
        <taxon>Viridiplantae</taxon>
        <taxon>Streptophyta</taxon>
        <taxon>Embryophyta</taxon>
        <taxon>Tracheophyta</taxon>
        <taxon>Spermatophyta</taxon>
        <taxon>Magnoliopsida</taxon>
        <taxon>eudicotyledons</taxon>
        <taxon>Gunneridae</taxon>
        <taxon>Pentapetalae</taxon>
        <taxon>asterids</taxon>
        <taxon>lamiids</taxon>
        <taxon>Lamiales</taxon>
        <taxon>Pedaliaceae</taxon>
        <taxon>Sesamum</taxon>
    </lineage>
</organism>
<comment type="similarity">
    <text evidence="1">Belongs to the disease resistance NB-LRR family.</text>
</comment>
<dbReference type="Pfam" id="PF00931">
    <property type="entry name" value="NB-ARC"/>
    <property type="match status" value="1"/>
</dbReference>
<keyword evidence="3" id="KW-0677">Repeat</keyword>
<evidence type="ECO:0000256" key="3">
    <source>
        <dbReference type="ARBA" id="ARBA00022737"/>
    </source>
</evidence>
<dbReference type="InterPro" id="IPR002182">
    <property type="entry name" value="NB-ARC"/>
</dbReference>
<dbReference type="Gene3D" id="1.10.10.10">
    <property type="entry name" value="Winged helix-like DNA-binding domain superfamily/Winged helix DNA-binding domain"/>
    <property type="match status" value="1"/>
</dbReference>
<dbReference type="InterPro" id="IPR044974">
    <property type="entry name" value="Disease_R_plants"/>
</dbReference>
<dbReference type="PANTHER" id="PTHR23155:SF1193">
    <property type="entry name" value="DISEASE RESISTANCE PROTEIN RPP13-RELATED"/>
    <property type="match status" value="1"/>
</dbReference>
<keyword evidence="2" id="KW-0433">Leucine-rich repeat</keyword>
<evidence type="ECO:0000259" key="8">
    <source>
        <dbReference type="Pfam" id="PF23559"/>
    </source>
</evidence>
<dbReference type="GO" id="GO:0043531">
    <property type="term" value="F:ADP binding"/>
    <property type="evidence" value="ECO:0007669"/>
    <property type="project" value="InterPro"/>
</dbReference>
<dbReference type="Pfam" id="PF23559">
    <property type="entry name" value="WHD_DRP"/>
    <property type="match status" value="1"/>
</dbReference>
<evidence type="ECO:0000256" key="1">
    <source>
        <dbReference type="ARBA" id="ARBA00008894"/>
    </source>
</evidence>
<sequence>MKFSTIIWVYVSEEFKNKDIFLTILKQFTQEDMSKKNEEELCQQVKQHLSSAGKFLIIMDDVWTVDAWNQIKAALLKSNKLGKVLITSRFENVARRANRKREPHWLRFLSREESWELLQQYQKRVGKLSDSLGTYVNDERQKRVERIILPSYNELAYELRDCFLYMGMFPEDFEIPAWRLIRMWIAEGFVTRKAGGKSLEEIGNEKVEDLIRRNLVMVDRSKAGRWSENMASSRHDTRILQKSSCSTSELV</sequence>
<accession>A0AAW2UYI8</accession>
<keyword evidence="4" id="KW-0547">Nucleotide-binding</keyword>
<dbReference type="Gene3D" id="3.40.50.300">
    <property type="entry name" value="P-loop containing nucleotide triphosphate hydrolases"/>
    <property type="match status" value="1"/>
</dbReference>
<name>A0AAW2UYI8_9LAMI</name>
<dbReference type="InterPro" id="IPR058922">
    <property type="entry name" value="WHD_DRP"/>
</dbReference>
<feature type="domain" description="Disease resistance protein winged helix" evidence="8">
    <location>
        <begin position="168"/>
        <end position="225"/>
    </location>
</feature>
<evidence type="ECO:0000313" key="9">
    <source>
        <dbReference type="EMBL" id="KAL0421970.1"/>
    </source>
</evidence>
<keyword evidence="5" id="KW-0611">Plant defense</keyword>
<feature type="domain" description="NB-ARC" evidence="7">
    <location>
        <begin position="2"/>
        <end position="121"/>
    </location>
</feature>
<dbReference type="FunFam" id="1.10.10.10:FF:000322">
    <property type="entry name" value="Probable disease resistance protein At1g63360"/>
    <property type="match status" value="1"/>
</dbReference>
<proteinExistence type="inferred from homology"/>
<evidence type="ECO:0000256" key="4">
    <source>
        <dbReference type="ARBA" id="ARBA00022741"/>
    </source>
</evidence>
<protein>
    <submittedName>
        <fullName evidence="9">Disease resistance protein RPP13</fullName>
    </submittedName>
</protein>
<evidence type="ECO:0000256" key="6">
    <source>
        <dbReference type="ARBA" id="ARBA00022840"/>
    </source>
</evidence>
<dbReference type="EMBL" id="JACGWN010000011">
    <property type="protein sequence ID" value="KAL0421970.1"/>
    <property type="molecule type" value="Genomic_DNA"/>
</dbReference>
<reference evidence="9" key="2">
    <citation type="journal article" date="2024" name="Plant">
        <title>Genomic evolution and insights into agronomic trait innovations of Sesamum species.</title>
        <authorList>
            <person name="Miao H."/>
            <person name="Wang L."/>
            <person name="Qu L."/>
            <person name="Liu H."/>
            <person name="Sun Y."/>
            <person name="Le M."/>
            <person name="Wang Q."/>
            <person name="Wei S."/>
            <person name="Zheng Y."/>
            <person name="Lin W."/>
            <person name="Duan Y."/>
            <person name="Cao H."/>
            <person name="Xiong S."/>
            <person name="Wang X."/>
            <person name="Wei L."/>
            <person name="Li C."/>
            <person name="Ma Q."/>
            <person name="Ju M."/>
            <person name="Zhao R."/>
            <person name="Li G."/>
            <person name="Mu C."/>
            <person name="Tian Q."/>
            <person name="Mei H."/>
            <person name="Zhang T."/>
            <person name="Gao T."/>
            <person name="Zhang H."/>
        </authorList>
    </citation>
    <scope>NUCLEOTIDE SEQUENCE</scope>
    <source>
        <strain evidence="9">KEN1</strain>
    </source>
</reference>
<dbReference type="GO" id="GO:0098542">
    <property type="term" value="P:defense response to other organism"/>
    <property type="evidence" value="ECO:0007669"/>
    <property type="project" value="TreeGrafter"/>
</dbReference>
<dbReference type="SUPFAM" id="SSF52540">
    <property type="entry name" value="P-loop containing nucleoside triphosphate hydrolases"/>
    <property type="match status" value="1"/>
</dbReference>
<dbReference type="GO" id="GO:0005524">
    <property type="term" value="F:ATP binding"/>
    <property type="evidence" value="ECO:0007669"/>
    <property type="project" value="UniProtKB-KW"/>
</dbReference>
<gene>
    <name evidence="9" type="ORF">Slati_3219900</name>
</gene>
<dbReference type="InterPro" id="IPR036388">
    <property type="entry name" value="WH-like_DNA-bd_sf"/>
</dbReference>
<dbReference type="AlphaFoldDB" id="A0AAW2UYI8"/>
<evidence type="ECO:0000256" key="2">
    <source>
        <dbReference type="ARBA" id="ARBA00022614"/>
    </source>
</evidence>
<reference evidence="9" key="1">
    <citation type="submission" date="2020-06" db="EMBL/GenBank/DDBJ databases">
        <authorList>
            <person name="Li T."/>
            <person name="Hu X."/>
            <person name="Zhang T."/>
            <person name="Song X."/>
            <person name="Zhang H."/>
            <person name="Dai N."/>
            <person name="Sheng W."/>
            <person name="Hou X."/>
            <person name="Wei L."/>
        </authorList>
    </citation>
    <scope>NUCLEOTIDE SEQUENCE</scope>
    <source>
        <strain evidence="9">KEN1</strain>
        <tissue evidence="9">Leaf</tissue>
    </source>
</reference>
<keyword evidence="6" id="KW-0067">ATP-binding</keyword>